<accession>A0A0C6FFU6</accession>
<dbReference type="PATRIC" id="fig|270351.10.peg.4273"/>
<feature type="compositionally biased region" description="Basic and acidic residues" evidence="1">
    <location>
        <begin position="156"/>
        <end position="166"/>
    </location>
</feature>
<reference evidence="3" key="2">
    <citation type="submission" date="2015-01" db="EMBL/GenBank/DDBJ databases">
        <title>Complete genome sequence of Methylobacterium aquaticum strain 22A.</title>
        <authorList>
            <person name="Tani A."/>
            <person name="Ogura Y."/>
            <person name="Hayashi T."/>
        </authorList>
    </citation>
    <scope>NUCLEOTIDE SEQUENCE [LARGE SCALE GENOMIC DNA]</scope>
    <source>
        <strain evidence="3">MA-22A</strain>
    </source>
</reference>
<feature type="region of interest" description="Disordered" evidence="1">
    <location>
        <begin position="156"/>
        <end position="249"/>
    </location>
</feature>
<evidence type="ECO:0000313" key="2">
    <source>
        <dbReference type="EMBL" id="BAQ47418.1"/>
    </source>
</evidence>
<organism evidence="2 3">
    <name type="scientific">Methylobacterium aquaticum</name>
    <dbReference type="NCBI Taxonomy" id="270351"/>
    <lineage>
        <taxon>Bacteria</taxon>
        <taxon>Pseudomonadati</taxon>
        <taxon>Pseudomonadota</taxon>
        <taxon>Alphaproteobacteria</taxon>
        <taxon>Hyphomicrobiales</taxon>
        <taxon>Methylobacteriaceae</taxon>
        <taxon>Methylobacterium</taxon>
    </lineage>
</organism>
<sequence>MSGLFEGIGGSVGGVIAGGASGVVQGLPGAVAGGAAGGAIGAAAGASVGVLAGAGTGGVTIPVTGAAGVAGGAVIGSAVGAGAGFAPGFSQGYREGYGPGSAIGGGYGRAVDDTWLGKKLNAMVKGHDAADRGIGNDQALCVGQCLASEASDDLEKRAKVKQETKGKTRHGRLPGTMADADREFDQLGPRDVRPINTQYGPGRTGIIDSSSGFGQDRVVVRPGNSGNPKEPSLDIQRPNGRNTEIRFGT</sequence>
<evidence type="ECO:0000256" key="1">
    <source>
        <dbReference type="SAM" id="MobiDB-lite"/>
    </source>
</evidence>
<dbReference type="AlphaFoldDB" id="A0A0C6FFU6"/>
<name>A0A0C6FFU6_9HYPH</name>
<dbReference type="EMBL" id="AP014704">
    <property type="protein sequence ID" value="BAQ47418.1"/>
    <property type="molecule type" value="Genomic_DNA"/>
</dbReference>
<gene>
    <name evidence="2" type="ORF">Maq22A_c22155</name>
</gene>
<dbReference type="STRING" id="270351.Maq22A_c22155"/>
<feature type="compositionally biased region" description="Basic and acidic residues" evidence="1">
    <location>
        <begin position="179"/>
        <end position="193"/>
    </location>
</feature>
<protein>
    <submittedName>
        <fullName evidence="2">Uncharacterized protein</fullName>
    </submittedName>
</protein>
<proteinExistence type="predicted"/>
<reference evidence="2 3" key="1">
    <citation type="journal article" date="2015" name="Genome Announc.">
        <title>Complete Genome Sequence of Methylobacterium aquaticum Strain 22A, Isolated from Racomitrium japonicum Moss.</title>
        <authorList>
            <person name="Tani A."/>
            <person name="Ogura Y."/>
            <person name="Hayashi T."/>
            <person name="Kimbara K."/>
        </authorList>
    </citation>
    <scope>NUCLEOTIDE SEQUENCE [LARGE SCALE GENOMIC DNA]</scope>
    <source>
        <strain evidence="2 3">MA-22A</strain>
    </source>
</reference>
<dbReference type="KEGG" id="maqu:Maq22A_c22155"/>
<evidence type="ECO:0000313" key="3">
    <source>
        <dbReference type="Proteomes" id="UP000061432"/>
    </source>
</evidence>
<dbReference type="Proteomes" id="UP000061432">
    <property type="component" value="Chromosome"/>
</dbReference>